<dbReference type="Pfam" id="PF12804">
    <property type="entry name" value="NTP_transf_3"/>
    <property type="match status" value="1"/>
</dbReference>
<dbReference type="OrthoDB" id="9779263at2"/>
<sequence>MTVAILIPAAGFGTRMRGADKLLQIVDGIPLLRRVALRALAATPLVIVTLPDLGGARAQAIGDLAVQKVPVPDAATGMAASLRRGAAKVPGDAAVMIVPADMPDLTSDDFSCIINAFLATPHAILQQGTAADGTPGHPVLFPPDCLPAFAKLNGDHGAKQILMANMHRLQRVELAGNHALIDLDTPEAWDAWNAARGQ</sequence>
<gene>
    <name evidence="3" type="ORF">SAMN06265370_111144</name>
</gene>
<keyword evidence="4" id="KW-1185">Reference proteome</keyword>
<evidence type="ECO:0000313" key="4">
    <source>
        <dbReference type="Proteomes" id="UP000198417"/>
    </source>
</evidence>
<organism evidence="3 4">
    <name type="scientific">Puniceibacterium sediminis</name>
    <dbReference type="NCBI Taxonomy" id="1608407"/>
    <lineage>
        <taxon>Bacteria</taxon>
        <taxon>Pseudomonadati</taxon>
        <taxon>Pseudomonadota</taxon>
        <taxon>Alphaproteobacteria</taxon>
        <taxon>Rhodobacterales</taxon>
        <taxon>Paracoccaceae</taxon>
        <taxon>Puniceibacterium</taxon>
    </lineage>
</organism>
<dbReference type="PANTHER" id="PTHR43777:SF1">
    <property type="entry name" value="MOLYBDENUM COFACTOR CYTIDYLYLTRANSFERASE"/>
    <property type="match status" value="1"/>
</dbReference>
<evidence type="ECO:0000313" key="3">
    <source>
        <dbReference type="EMBL" id="SNR59029.1"/>
    </source>
</evidence>
<keyword evidence="3" id="KW-0808">Transferase</keyword>
<protein>
    <submittedName>
        <fullName evidence="3">CTP:molybdopterin cytidylyltransferase MocA</fullName>
    </submittedName>
</protein>
<dbReference type="AlphaFoldDB" id="A0A238XM43"/>
<dbReference type="GO" id="GO:0016779">
    <property type="term" value="F:nucleotidyltransferase activity"/>
    <property type="evidence" value="ECO:0007669"/>
    <property type="project" value="UniProtKB-KW"/>
</dbReference>
<keyword evidence="3" id="KW-0548">Nucleotidyltransferase</keyword>
<keyword evidence="1" id="KW-0460">Magnesium</keyword>
<evidence type="ECO:0000256" key="1">
    <source>
        <dbReference type="ARBA" id="ARBA00022842"/>
    </source>
</evidence>
<dbReference type="InterPro" id="IPR029044">
    <property type="entry name" value="Nucleotide-diphossugar_trans"/>
</dbReference>
<dbReference type="SUPFAM" id="SSF53448">
    <property type="entry name" value="Nucleotide-diphospho-sugar transferases"/>
    <property type="match status" value="1"/>
</dbReference>
<reference evidence="3 4" key="1">
    <citation type="submission" date="2017-06" db="EMBL/GenBank/DDBJ databases">
        <authorList>
            <person name="Kim H.J."/>
            <person name="Triplett B.A."/>
        </authorList>
    </citation>
    <scope>NUCLEOTIDE SEQUENCE [LARGE SCALE GENOMIC DNA]</scope>
    <source>
        <strain evidence="3 4">DSM 29052</strain>
    </source>
</reference>
<dbReference type="RefSeq" id="WP_089271202.1">
    <property type="nucleotide sequence ID" value="NZ_FZNN01000011.1"/>
</dbReference>
<accession>A0A238XM43</accession>
<dbReference type="Gene3D" id="3.90.550.10">
    <property type="entry name" value="Spore Coat Polysaccharide Biosynthesis Protein SpsA, Chain A"/>
    <property type="match status" value="1"/>
</dbReference>
<feature type="domain" description="MobA-like NTP transferase" evidence="2">
    <location>
        <begin position="6"/>
        <end position="164"/>
    </location>
</feature>
<dbReference type="CDD" id="cd04182">
    <property type="entry name" value="GT_2_like_f"/>
    <property type="match status" value="1"/>
</dbReference>
<dbReference type="InterPro" id="IPR025877">
    <property type="entry name" value="MobA-like_NTP_Trfase"/>
</dbReference>
<dbReference type="Proteomes" id="UP000198417">
    <property type="component" value="Unassembled WGS sequence"/>
</dbReference>
<evidence type="ECO:0000259" key="2">
    <source>
        <dbReference type="Pfam" id="PF12804"/>
    </source>
</evidence>
<dbReference type="EMBL" id="FZNN01000011">
    <property type="protein sequence ID" value="SNR59029.1"/>
    <property type="molecule type" value="Genomic_DNA"/>
</dbReference>
<name>A0A238XM43_9RHOB</name>
<proteinExistence type="predicted"/>
<dbReference type="PANTHER" id="PTHR43777">
    <property type="entry name" value="MOLYBDENUM COFACTOR CYTIDYLYLTRANSFERASE"/>
    <property type="match status" value="1"/>
</dbReference>